<dbReference type="GO" id="GO:0003743">
    <property type="term" value="F:translation initiation factor activity"/>
    <property type="evidence" value="ECO:0007669"/>
    <property type="project" value="UniProtKB-KW"/>
</dbReference>
<keyword evidence="1" id="KW-0150">Chloroplast</keyword>
<organism evidence="1">
    <name type="scientific">Aglaia odorata</name>
    <dbReference type="NCBI Taxonomy" id="210347"/>
    <lineage>
        <taxon>Eukaryota</taxon>
        <taxon>Viridiplantae</taxon>
        <taxon>Streptophyta</taxon>
        <taxon>Embryophyta</taxon>
        <taxon>Tracheophyta</taxon>
        <taxon>Spermatophyta</taxon>
        <taxon>Magnoliopsida</taxon>
        <taxon>eudicotyledons</taxon>
        <taxon>Gunneridae</taxon>
        <taxon>Pentapetalae</taxon>
        <taxon>rosids</taxon>
        <taxon>malvids</taxon>
        <taxon>Sapindales</taxon>
        <taxon>Meliaceae</taxon>
        <taxon>Aglaia</taxon>
    </lineage>
</organism>
<dbReference type="AlphaFoldDB" id="A0A6M8APY3"/>
<dbReference type="Gene3D" id="2.40.50.140">
    <property type="entry name" value="Nucleic acid-binding proteins"/>
    <property type="match status" value="1"/>
</dbReference>
<sequence>MLSYVSRRIRHSFIHILPGDRVKIEVSH</sequence>
<name>A0A6M8APY3_9ROSI</name>
<keyword evidence="1" id="KW-0648">Protein biosynthesis</keyword>
<dbReference type="EMBL" id="MN106246">
    <property type="protein sequence ID" value="QKD75524.1"/>
    <property type="molecule type" value="Genomic_DNA"/>
</dbReference>
<evidence type="ECO:0000313" key="1">
    <source>
        <dbReference type="EMBL" id="QKD75524.1"/>
    </source>
</evidence>
<reference evidence="1" key="1">
    <citation type="journal article" date="2020" name="Mitochondrial DNA Part B Resour">
        <title>The complete chloroplast genome sequence of Aglaia odorata.</title>
        <authorList>
            <person name="Zhang J."/>
            <person name="Li Y."/>
            <person name="Wang Y."/>
        </authorList>
    </citation>
    <scope>NUCLEOTIDE SEQUENCE</scope>
</reference>
<proteinExistence type="predicted"/>
<keyword evidence="1" id="KW-0396">Initiation factor</keyword>
<gene>
    <name evidence="1" type="primary">infA</name>
</gene>
<keyword evidence="1" id="KW-0934">Plastid</keyword>
<protein>
    <submittedName>
        <fullName evidence="1">Translation initiation factor 1</fullName>
    </submittedName>
</protein>
<accession>A0A6M8APY3</accession>
<geneLocation type="chloroplast" evidence="1"/>
<dbReference type="InterPro" id="IPR012340">
    <property type="entry name" value="NA-bd_OB-fold"/>
</dbReference>
<dbReference type="RefSeq" id="YP_009862402.1">
    <property type="nucleotide sequence ID" value="NC_048994.1"/>
</dbReference>
<dbReference type="GeneID" id="55750294"/>